<accession>A0A263BUI9</accession>
<gene>
    <name evidence="3" type="ORF">CIB95_07040</name>
</gene>
<evidence type="ECO:0000313" key="3">
    <source>
        <dbReference type="EMBL" id="OZM57212.1"/>
    </source>
</evidence>
<dbReference type="InterPro" id="IPR036249">
    <property type="entry name" value="Thioredoxin-like_sf"/>
</dbReference>
<keyword evidence="4" id="KW-1185">Reference proteome</keyword>
<organism evidence="3 4">
    <name type="scientific">Lottiidibacillus patelloidae</name>
    <dbReference type="NCBI Taxonomy" id="2670334"/>
    <lineage>
        <taxon>Bacteria</taxon>
        <taxon>Bacillati</taxon>
        <taxon>Bacillota</taxon>
        <taxon>Bacilli</taxon>
        <taxon>Bacillales</taxon>
        <taxon>Bacillaceae</taxon>
        <taxon>Lottiidibacillus</taxon>
    </lineage>
</organism>
<name>A0A263BUI9_9BACI</name>
<evidence type="ECO:0000313" key="4">
    <source>
        <dbReference type="Proteomes" id="UP000217083"/>
    </source>
</evidence>
<comment type="caution">
    <text evidence="3">The sequence shown here is derived from an EMBL/GenBank/DDBJ whole genome shotgun (WGS) entry which is preliminary data.</text>
</comment>
<dbReference type="Gene3D" id="3.40.30.10">
    <property type="entry name" value="Glutaredoxin"/>
    <property type="match status" value="1"/>
</dbReference>
<reference evidence="3 4" key="2">
    <citation type="submission" date="2017-09" db="EMBL/GenBank/DDBJ databases">
        <title>Bacillus patelloidae sp. nov., isolated from the intestinal tract of a marine limpet.</title>
        <authorList>
            <person name="Liu R."/>
            <person name="Dong C."/>
            <person name="Shao Z."/>
        </authorList>
    </citation>
    <scope>NUCLEOTIDE SEQUENCE [LARGE SCALE GENOMIC DNA]</scope>
    <source>
        <strain evidence="3 4">SA5d-4</strain>
    </source>
</reference>
<dbReference type="SUPFAM" id="SSF52833">
    <property type="entry name" value="Thioredoxin-like"/>
    <property type="match status" value="1"/>
</dbReference>
<evidence type="ECO:0000259" key="2">
    <source>
        <dbReference type="Pfam" id="PF00578"/>
    </source>
</evidence>
<dbReference type="EMBL" id="NPIA01000003">
    <property type="protein sequence ID" value="OZM57212.1"/>
    <property type="molecule type" value="Genomic_DNA"/>
</dbReference>
<keyword evidence="1" id="KW-1015">Disulfide bond</keyword>
<dbReference type="AlphaFoldDB" id="A0A263BUI9"/>
<dbReference type="Pfam" id="PF00578">
    <property type="entry name" value="AhpC-TSA"/>
    <property type="match status" value="1"/>
</dbReference>
<dbReference type="GO" id="GO:0016209">
    <property type="term" value="F:antioxidant activity"/>
    <property type="evidence" value="ECO:0007669"/>
    <property type="project" value="InterPro"/>
</dbReference>
<protein>
    <recommendedName>
        <fullName evidence="2">Alkyl hydroperoxide reductase subunit C/ Thiol specific antioxidant domain-containing protein</fullName>
    </recommendedName>
</protein>
<sequence length="46" mass="5219">MEAKVGSEAPLFELSSTLTKEKLKLEDYRNKKNVLVAFYPLDFTPG</sequence>
<reference evidence="4" key="1">
    <citation type="submission" date="2017-08" db="EMBL/GenBank/DDBJ databases">
        <authorList>
            <person name="Huang Z."/>
        </authorList>
    </citation>
    <scope>NUCLEOTIDE SEQUENCE [LARGE SCALE GENOMIC DNA]</scope>
    <source>
        <strain evidence="4">SA5d-4</strain>
    </source>
</reference>
<dbReference type="InterPro" id="IPR000866">
    <property type="entry name" value="AhpC/TSA"/>
</dbReference>
<feature type="domain" description="Alkyl hydroperoxide reductase subunit C/ Thiol specific antioxidant" evidence="2">
    <location>
        <begin position="5"/>
        <end position="46"/>
    </location>
</feature>
<dbReference type="Proteomes" id="UP000217083">
    <property type="component" value="Unassembled WGS sequence"/>
</dbReference>
<evidence type="ECO:0000256" key="1">
    <source>
        <dbReference type="ARBA" id="ARBA00023157"/>
    </source>
</evidence>
<proteinExistence type="predicted"/>
<dbReference type="GO" id="GO:0016491">
    <property type="term" value="F:oxidoreductase activity"/>
    <property type="evidence" value="ECO:0007669"/>
    <property type="project" value="InterPro"/>
</dbReference>